<dbReference type="InterPro" id="IPR053772">
    <property type="entry name" value="At1g61320/At1g61330-like"/>
</dbReference>
<dbReference type="InterPro" id="IPR036047">
    <property type="entry name" value="F-box-like_dom_sf"/>
</dbReference>
<keyword evidence="3" id="KW-1185">Reference proteome</keyword>
<feature type="domain" description="F-box" evidence="1">
    <location>
        <begin position="2"/>
        <end position="50"/>
    </location>
</feature>
<comment type="caution">
    <text evidence="2">The sequence shown here is derived from an EMBL/GenBank/DDBJ whole genome shotgun (WGS) entry which is preliminary data.</text>
</comment>
<dbReference type="PANTHER" id="PTHR34145">
    <property type="entry name" value="OS02G0105600 PROTEIN"/>
    <property type="match status" value="1"/>
</dbReference>
<dbReference type="Gene3D" id="3.80.10.10">
    <property type="entry name" value="Ribonuclease Inhibitor"/>
    <property type="match status" value="1"/>
</dbReference>
<dbReference type="PANTHER" id="PTHR34145:SF28">
    <property type="entry name" value="F-BOX DOMAIN-CONTAINING PROTEIN"/>
    <property type="match status" value="1"/>
</dbReference>
<dbReference type="InterPro" id="IPR001810">
    <property type="entry name" value="F-box_dom"/>
</dbReference>
<evidence type="ECO:0000313" key="2">
    <source>
        <dbReference type="EMBL" id="KAK9676537.1"/>
    </source>
</evidence>
<dbReference type="SUPFAM" id="SSF52047">
    <property type="entry name" value="RNI-like"/>
    <property type="match status" value="1"/>
</dbReference>
<dbReference type="AlphaFoldDB" id="A0AAW1HJM3"/>
<organism evidence="2 3">
    <name type="scientific">Saponaria officinalis</name>
    <name type="common">Common soapwort</name>
    <name type="synonym">Lychnis saponaria</name>
    <dbReference type="NCBI Taxonomy" id="3572"/>
    <lineage>
        <taxon>Eukaryota</taxon>
        <taxon>Viridiplantae</taxon>
        <taxon>Streptophyta</taxon>
        <taxon>Embryophyta</taxon>
        <taxon>Tracheophyta</taxon>
        <taxon>Spermatophyta</taxon>
        <taxon>Magnoliopsida</taxon>
        <taxon>eudicotyledons</taxon>
        <taxon>Gunneridae</taxon>
        <taxon>Pentapetalae</taxon>
        <taxon>Caryophyllales</taxon>
        <taxon>Caryophyllaceae</taxon>
        <taxon>Caryophylleae</taxon>
        <taxon>Saponaria</taxon>
    </lineage>
</organism>
<dbReference type="PROSITE" id="PS50181">
    <property type="entry name" value="FBOX"/>
    <property type="match status" value="1"/>
</dbReference>
<sequence>MADYISELPDDILGDILSLLTVRESFRVRCLSPRWKDLPDTRFVLQFDAYNIFGADKNRYGCRTKFVEAVDQFFKIWSARKTDALKIEFGLGNEYASHVDGWIATVGGKEVEELDLDFSDHNPSGTREKYVFPCHVMGSGSYLQRLRLGFCNLTSISDVCTSWLSKLRTIELTCVTLCSADIESILSSSLNLESLSLFMCSLEGYLCVQNPSLKKLVMHEHCQCIELNCPHLEIIDFSGSSDFTFANVARLREASFSFNYKIEGSSAVFNDLARNAPRLQTLFICLTTEVPSLPPSTEMSSLKRLDLLIRVPMGYDLFTITHFLYACPILEELLIKLSPKSYSEQSVEREYVDRPHFHLKEVKIKGLSQRLNPLRLIEYLLRNSVSLLRMVFVGGPQASAAVSGRSKFIKLQNINPAVDVVVI</sequence>
<dbReference type="Proteomes" id="UP001443914">
    <property type="component" value="Unassembled WGS sequence"/>
</dbReference>
<dbReference type="SUPFAM" id="SSF81383">
    <property type="entry name" value="F-box domain"/>
    <property type="match status" value="1"/>
</dbReference>
<reference evidence="2" key="1">
    <citation type="submission" date="2024-03" db="EMBL/GenBank/DDBJ databases">
        <title>WGS assembly of Saponaria officinalis var. Norfolk2.</title>
        <authorList>
            <person name="Jenkins J."/>
            <person name="Shu S."/>
            <person name="Grimwood J."/>
            <person name="Barry K."/>
            <person name="Goodstein D."/>
            <person name="Schmutz J."/>
            <person name="Leebens-Mack J."/>
            <person name="Osbourn A."/>
        </authorList>
    </citation>
    <scope>NUCLEOTIDE SEQUENCE [LARGE SCALE GENOMIC DNA]</scope>
    <source>
        <strain evidence="2">JIC</strain>
    </source>
</reference>
<gene>
    <name evidence="2" type="ORF">RND81_11G083700</name>
</gene>
<protein>
    <recommendedName>
        <fullName evidence="1">F-box domain-containing protein</fullName>
    </recommendedName>
</protein>
<accession>A0AAW1HJM3</accession>
<dbReference type="Pfam" id="PF23622">
    <property type="entry name" value="LRR_At1g61320_AtMIF1"/>
    <property type="match status" value="1"/>
</dbReference>
<dbReference type="InterPro" id="IPR055357">
    <property type="entry name" value="LRR_At1g61320_AtMIF1"/>
</dbReference>
<dbReference type="Pfam" id="PF00646">
    <property type="entry name" value="F-box"/>
    <property type="match status" value="1"/>
</dbReference>
<evidence type="ECO:0000313" key="3">
    <source>
        <dbReference type="Proteomes" id="UP001443914"/>
    </source>
</evidence>
<name>A0AAW1HJM3_SAPOF</name>
<evidence type="ECO:0000259" key="1">
    <source>
        <dbReference type="PROSITE" id="PS50181"/>
    </source>
</evidence>
<proteinExistence type="predicted"/>
<dbReference type="InterPro" id="IPR032675">
    <property type="entry name" value="LRR_dom_sf"/>
</dbReference>
<dbReference type="EMBL" id="JBDFQZ010000011">
    <property type="protein sequence ID" value="KAK9676537.1"/>
    <property type="molecule type" value="Genomic_DNA"/>
</dbReference>